<evidence type="ECO:0000313" key="2">
    <source>
        <dbReference type="EMBL" id="CSC05990.1"/>
    </source>
</evidence>
<evidence type="ECO:0000313" key="3">
    <source>
        <dbReference type="Proteomes" id="UP000041770"/>
    </source>
</evidence>
<protein>
    <submittedName>
        <fullName evidence="2">Uncharacterized protein</fullName>
    </submittedName>
</protein>
<evidence type="ECO:0000313" key="4">
    <source>
        <dbReference type="Proteomes" id="UP000044806"/>
    </source>
</evidence>
<sequence>MLFVLDTLRTQTIGHVFINTHWEWVGFLEHHTNADTQIRHIDIAIHILAIHGQLTGNCDSLNEIIHTIQAAQQG</sequence>
<proteinExistence type="predicted"/>
<organism evidence="2 3">
    <name type="scientific">Vibrio cholerae</name>
    <dbReference type="NCBI Taxonomy" id="666"/>
    <lineage>
        <taxon>Bacteria</taxon>
        <taxon>Pseudomonadati</taxon>
        <taxon>Pseudomonadota</taxon>
        <taxon>Gammaproteobacteria</taxon>
        <taxon>Vibrionales</taxon>
        <taxon>Vibrionaceae</taxon>
        <taxon>Vibrio</taxon>
    </lineage>
</organism>
<accession>A0A655URP1</accession>
<dbReference type="Proteomes" id="UP000041770">
    <property type="component" value="Unassembled WGS sequence"/>
</dbReference>
<dbReference type="Proteomes" id="UP000044806">
    <property type="component" value="Unassembled WGS sequence"/>
</dbReference>
<dbReference type="AlphaFoldDB" id="A0A655URP1"/>
<reference evidence="3 4" key="1">
    <citation type="submission" date="2015-07" db="EMBL/GenBank/DDBJ databases">
        <authorList>
            <consortium name="Pathogen Informatics"/>
        </authorList>
    </citation>
    <scope>NUCLEOTIDE SEQUENCE [LARGE SCALE GENOMIC DNA]</scope>
    <source>
        <strain evidence="2 3">A316</strain>
        <strain evidence="1 4">A51</strain>
    </source>
</reference>
<gene>
    <name evidence="1" type="ORF">ERS013165_01053</name>
    <name evidence="2" type="ORF">ERS013200_00443</name>
</gene>
<evidence type="ECO:0000313" key="1">
    <source>
        <dbReference type="EMBL" id="CSA22495.1"/>
    </source>
</evidence>
<dbReference type="EMBL" id="CWQY01000002">
    <property type="protein sequence ID" value="CSC05990.1"/>
    <property type="molecule type" value="Genomic_DNA"/>
</dbReference>
<name>A0A655URP1_VIBCL</name>
<dbReference type="EMBL" id="CWOW01000004">
    <property type="protein sequence ID" value="CSA22495.1"/>
    <property type="molecule type" value="Genomic_DNA"/>
</dbReference>